<comment type="similarity">
    <text evidence="1">Belongs to the UPF0065 (bug) family.</text>
</comment>
<feature type="chain" id="PRO_5032553125" evidence="2">
    <location>
        <begin position="22"/>
        <end position="322"/>
    </location>
</feature>
<name>A0A840AH45_9PROT</name>
<evidence type="ECO:0000256" key="1">
    <source>
        <dbReference type="ARBA" id="ARBA00006987"/>
    </source>
</evidence>
<organism evidence="3 4">
    <name type="scientific">Roseococcus suduntuyensis</name>
    <dbReference type="NCBI Taxonomy" id="455361"/>
    <lineage>
        <taxon>Bacteria</taxon>
        <taxon>Pseudomonadati</taxon>
        <taxon>Pseudomonadota</taxon>
        <taxon>Alphaproteobacteria</taxon>
        <taxon>Acetobacterales</taxon>
        <taxon>Roseomonadaceae</taxon>
        <taxon>Roseococcus</taxon>
    </lineage>
</organism>
<gene>
    <name evidence="3" type="ORF">GGQ83_003793</name>
</gene>
<reference evidence="3 4" key="1">
    <citation type="submission" date="2020-08" db="EMBL/GenBank/DDBJ databases">
        <title>Genomic Encyclopedia of Type Strains, Phase IV (KMG-IV): sequencing the most valuable type-strain genomes for metagenomic binning, comparative biology and taxonomic classification.</title>
        <authorList>
            <person name="Goeker M."/>
        </authorList>
    </citation>
    <scope>NUCLEOTIDE SEQUENCE [LARGE SCALE GENOMIC DNA]</scope>
    <source>
        <strain evidence="3 4">DSM 19979</strain>
    </source>
</reference>
<evidence type="ECO:0000313" key="4">
    <source>
        <dbReference type="Proteomes" id="UP000553193"/>
    </source>
</evidence>
<dbReference type="Gene3D" id="3.40.190.10">
    <property type="entry name" value="Periplasmic binding protein-like II"/>
    <property type="match status" value="1"/>
</dbReference>
<dbReference type="CDD" id="cd07012">
    <property type="entry name" value="PBP2_Bug_TTT"/>
    <property type="match status" value="1"/>
</dbReference>
<accession>A0A840AH45</accession>
<dbReference type="AlphaFoldDB" id="A0A840AH45"/>
<dbReference type="EMBL" id="JACIDJ010000009">
    <property type="protein sequence ID" value="MBB3900317.1"/>
    <property type="molecule type" value="Genomic_DNA"/>
</dbReference>
<dbReference type="PIRSF" id="PIRSF017082">
    <property type="entry name" value="YflP"/>
    <property type="match status" value="1"/>
</dbReference>
<dbReference type="Gene3D" id="3.40.190.150">
    <property type="entry name" value="Bordetella uptake gene, domain 1"/>
    <property type="match status" value="1"/>
</dbReference>
<keyword evidence="4" id="KW-1185">Reference proteome</keyword>
<comment type="caution">
    <text evidence="3">The sequence shown here is derived from an EMBL/GenBank/DDBJ whole genome shotgun (WGS) entry which is preliminary data.</text>
</comment>
<evidence type="ECO:0000256" key="2">
    <source>
        <dbReference type="SAM" id="SignalP"/>
    </source>
</evidence>
<dbReference type="InterPro" id="IPR042100">
    <property type="entry name" value="Bug_dom1"/>
</dbReference>
<dbReference type="PANTHER" id="PTHR42928">
    <property type="entry name" value="TRICARBOXYLATE-BINDING PROTEIN"/>
    <property type="match status" value="1"/>
</dbReference>
<proteinExistence type="inferred from homology"/>
<keyword evidence="3" id="KW-0675">Receptor</keyword>
<sequence>MMNRRTLLAAAPLLATPALVAAQPAWPTRPVRITIPFTAGGASDIMVRPVAQRLEQMFNQPFTVDNRAGGGGAVGVGFAANQPADGYSLLVTTPGPLVLLPQMQSGGAFAYDSARSFTYISLMAGAPILCAVKADSPITNLAQYAAAARRAPEAMNFGSSGIGSMGHLTGTLFGMQADARMVHVPFRGAPEAQAAVLGNTTISLWDTAAGNVAAVRGGTLRGLAVSSATRAATLPDVPTAAEAGFPNVVSLNWFMLCAPAGVSPAIAERLHAAINTILDEADIVNRMNAAAFVRAERVAQPQLAGWVAAEQARWTPVIRAAG</sequence>
<dbReference type="Proteomes" id="UP000553193">
    <property type="component" value="Unassembled WGS sequence"/>
</dbReference>
<dbReference type="InterPro" id="IPR005064">
    <property type="entry name" value="BUG"/>
</dbReference>
<evidence type="ECO:0000313" key="3">
    <source>
        <dbReference type="EMBL" id="MBB3900317.1"/>
    </source>
</evidence>
<keyword evidence="2" id="KW-0732">Signal</keyword>
<dbReference type="Pfam" id="PF03401">
    <property type="entry name" value="TctC"/>
    <property type="match status" value="1"/>
</dbReference>
<protein>
    <submittedName>
        <fullName evidence="3">Tripartite-type tricarboxylate transporter receptor subunit TctC</fullName>
    </submittedName>
</protein>
<feature type="signal peptide" evidence="2">
    <location>
        <begin position="1"/>
        <end position="21"/>
    </location>
</feature>
<dbReference type="PANTHER" id="PTHR42928:SF5">
    <property type="entry name" value="BLR1237 PROTEIN"/>
    <property type="match status" value="1"/>
</dbReference>